<comment type="caution">
    <text evidence="1">The sequence shown here is derived from an EMBL/GenBank/DDBJ whole genome shotgun (WGS) entry which is preliminary data.</text>
</comment>
<organism evidence="1 2">
    <name type="scientific">Elysia crispata</name>
    <name type="common">lettuce slug</name>
    <dbReference type="NCBI Taxonomy" id="231223"/>
    <lineage>
        <taxon>Eukaryota</taxon>
        <taxon>Metazoa</taxon>
        <taxon>Spiralia</taxon>
        <taxon>Lophotrochozoa</taxon>
        <taxon>Mollusca</taxon>
        <taxon>Gastropoda</taxon>
        <taxon>Heterobranchia</taxon>
        <taxon>Euthyneura</taxon>
        <taxon>Panpulmonata</taxon>
        <taxon>Sacoglossa</taxon>
        <taxon>Placobranchoidea</taxon>
        <taxon>Plakobranchidae</taxon>
        <taxon>Elysia</taxon>
    </lineage>
</organism>
<name>A0AAE1CQL9_9GAST</name>
<dbReference type="AlphaFoldDB" id="A0AAE1CQL9"/>
<reference evidence="1" key="1">
    <citation type="journal article" date="2023" name="G3 (Bethesda)">
        <title>A reference genome for the long-term kleptoplast-retaining sea slug Elysia crispata morphotype clarki.</title>
        <authorList>
            <person name="Eastman K.E."/>
            <person name="Pendleton A.L."/>
            <person name="Shaikh M.A."/>
            <person name="Suttiyut T."/>
            <person name="Ogas R."/>
            <person name="Tomko P."/>
            <person name="Gavelis G."/>
            <person name="Widhalm J.R."/>
            <person name="Wisecaver J.H."/>
        </authorList>
    </citation>
    <scope>NUCLEOTIDE SEQUENCE</scope>
    <source>
        <strain evidence="1">ECLA1</strain>
    </source>
</reference>
<accession>A0AAE1CQL9</accession>
<proteinExistence type="predicted"/>
<evidence type="ECO:0000313" key="2">
    <source>
        <dbReference type="Proteomes" id="UP001283361"/>
    </source>
</evidence>
<sequence length="113" mass="13028">MIRFVTSYPKPWMVWLISNNRHRIPHRLEPRHVFHGLSQSLPKVFKLVLWAMQIKAAVIVGEDCGLQAYPGHYYQHTQWLPLTPRCRIDDNECDCDTESRGAGRGGINTVETA</sequence>
<dbReference type="EMBL" id="JAWDGP010007160">
    <property type="protein sequence ID" value="KAK3729085.1"/>
    <property type="molecule type" value="Genomic_DNA"/>
</dbReference>
<keyword evidence="2" id="KW-1185">Reference proteome</keyword>
<evidence type="ECO:0000313" key="1">
    <source>
        <dbReference type="EMBL" id="KAK3729085.1"/>
    </source>
</evidence>
<dbReference type="Proteomes" id="UP001283361">
    <property type="component" value="Unassembled WGS sequence"/>
</dbReference>
<protein>
    <submittedName>
        <fullName evidence="1">Uncharacterized protein</fullName>
    </submittedName>
</protein>
<gene>
    <name evidence="1" type="ORF">RRG08_005458</name>
</gene>